<comment type="caution">
    <text evidence="2">The sequence shown here is derived from an EMBL/GenBank/DDBJ whole genome shotgun (WGS) entry which is preliminary data.</text>
</comment>
<feature type="transmembrane region" description="Helical" evidence="1">
    <location>
        <begin position="33"/>
        <end position="51"/>
    </location>
</feature>
<gene>
    <name evidence="2" type="ORF">CPB83DRAFT_845104</name>
</gene>
<dbReference type="OrthoDB" id="15108at2759"/>
<dbReference type="Proteomes" id="UP000807306">
    <property type="component" value="Unassembled WGS sequence"/>
</dbReference>
<evidence type="ECO:0000313" key="2">
    <source>
        <dbReference type="EMBL" id="KAF9533343.1"/>
    </source>
</evidence>
<dbReference type="PANTHER" id="PTHR39476">
    <property type="entry name" value="NADH:UBIQUINONE OXIDOREDUCTASE 6.6KD SUBUNIT"/>
    <property type="match status" value="1"/>
</dbReference>
<keyword evidence="3" id="KW-1185">Reference proteome</keyword>
<dbReference type="PANTHER" id="PTHR39476:SF1">
    <property type="entry name" value="NADH DEHYDROGENASE [UBIQUINONE] 1 BETA SUBCOMPLEX SUBUNIT 4"/>
    <property type="match status" value="1"/>
</dbReference>
<dbReference type="AlphaFoldDB" id="A0A9P6JUV9"/>
<evidence type="ECO:0000256" key="1">
    <source>
        <dbReference type="SAM" id="Phobius"/>
    </source>
</evidence>
<keyword evidence="1" id="KW-0472">Membrane</keyword>
<protein>
    <recommendedName>
        <fullName evidence="4">NADH dehydrogenase [ubiquinone] 1 beta subcomplex subunit 4</fullName>
    </recommendedName>
</protein>
<name>A0A9P6JUV9_9AGAR</name>
<evidence type="ECO:0000313" key="3">
    <source>
        <dbReference type="Proteomes" id="UP000807306"/>
    </source>
</evidence>
<keyword evidence="1" id="KW-1133">Transmembrane helix</keyword>
<organism evidence="2 3">
    <name type="scientific">Crepidotus variabilis</name>
    <dbReference type="NCBI Taxonomy" id="179855"/>
    <lineage>
        <taxon>Eukaryota</taxon>
        <taxon>Fungi</taxon>
        <taxon>Dikarya</taxon>
        <taxon>Basidiomycota</taxon>
        <taxon>Agaricomycotina</taxon>
        <taxon>Agaricomycetes</taxon>
        <taxon>Agaricomycetidae</taxon>
        <taxon>Agaricales</taxon>
        <taxon>Agaricineae</taxon>
        <taxon>Crepidotaceae</taxon>
        <taxon>Crepidotus</taxon>
    </lineage>
</organism>
<keyword evidence="1" id="KW-0812">Transmembrane</keyword>
<reference evidence="2" key="1">
    <citation type="submission" date="2020-11" db="EMBL/GenBank/DDBJ databases">
        <authorList>
            <consortium name="DOE Joint Genome Institute"/>
            <person name="Ahrendt S."/>
            <person name="Riley R."/>
            <person name="Andreopoulos W."/>
            <person name="Labutti K."/>
            <person name="Pangilinan J."/>
            <person name="Ruiz-Duenas F.J."/>
            <person name="Barrasa J.M."/>
            <person name="Sanchez-Garcia M."/>
            <person name="Camarero S."/>
            <person name="Miyauchi S."/>
            <person name="Serrano A."/>
            <person name="Linde D."/>
            <person name="Babiker R."/>
            <person name="Drula E."/>
            <person name="Ayuso-Fernandez I."/>
            <person name="Pacheco R."/>
            <person name="Padilla G."/>
            <person name="Ferreira P."/>
            <person name="Barriuso J."/>
            <person name="Kellner H."/>
            <person name="Castanera R."/>
            <person name="Alfaro M."/>
            <person name="Ramirez L."/>
            <person name="Pisabarro A.G."/>
            <person name="Kuo A."/>
            <person name="Tritt A."/>
            <person name="Lipzen A."/>
            <person name="He G."/>
            <person name="Yan M."/>
            <person name="Ng V."/>
            <person name="Cullen D."/>
            <person name="Martin F."/>
            <person name="Rosso M.-N."/>
            <person name="Henrissat B."/>
            <person name="Hibbett D."/>
            <person name="Martinez A.T."/>
            <person name="Grigoriev I.V."/>
        </authorList>
    </citation>
    <scope>NUCLEOTIDE SEQUENCE</scope>
    <source>
        <strain evidence="2">CBS 506.95</strain>
    </source>
</reference>
<dbReference type="EMBL" id="MU157828">
    <property type="protein sequence ID" value="KAF9533343.1"/>
    <property type="molecule type" value="Genomic_DNA"/>
</dbReference>
<accession>A0A9P6JUV9</accession>
<proteinExistence type="predicted"/>
<sequence length="79" mass="8929">MGHGAVKIDPAIERFNTMRESAYLNFKWTPRTVRTAMLGFVAAPAIVYYLADNYYLHWDFVAKRKGQPLASAPPQPTEA</sequence>
<evidence type="ECO:0008006" key="4">
    <source>
        <dbReference type="Google" id="ProtNLM"/>
    </source>
</evidence>